<accession>A0A1I8F699</accession>
<keyword evidence="2" id="KW-1185">Reference proteome</keyword>
<evidence type="ECO:0000313" key="3">
    <source>
        <dbReference type="WBParaSite" id="maker-unitig_20820-snap-gene-0.3-mRNA-1"/>
    </source>
</evidence>
<organism evidence="2 3">
    <name type="scientific">Macrostomum lignano</name>
    <dbReference type="NCBI Taxonomy" id="282301"/>
    <lineage>
        <taxon>Eukaryota</taxon>
        <taxon>Metazoa</taxon>
        <taxon>Spiralia</taxon>
        <taxon>Lophotrochozoa</taxon>
        <taxon>Platyhelminthes</taxon>
        <taxon>Rhabditophora</taxon>
        <taxon>Macrostomorpha</taxon>
        <taxon>Macrostomida</taxon>
        <taxon>Macrostomidae</taxon>
        <taxon>Macrostomum</taxon>
    </lineage>
</organism>
<proteinExistence type="predicted"/>
<feature type="region of interest" description="Disordered" evidence="1">
    <location>
        <begin position="95"/>
        <end position="121"/>
    </location>
</feature>
<dbReference type="AlphaFoldDB" id="A0A1I8F699"/>
<evidence type="ECO:0000256" key="1">
    <source>
        <dbReference type="SAM" id="MobiDB-lite"/>
    </source>
</evidence>
<sequence length="286" mass="30731">TVRVKPVGASLSAAAGGAAATVRQLTTPPSTWRRRLQLNAVCSFRARSRIPWTPRQQKSVLPFESRELDANNPEQQAALSAWASPTVRTRQAAAAAVPQSDNAEFARTGSASNGDSGRPLPVRPCQNVCHVESRTWVTCSEAIASGGIDGCTLAPESSGARCRACRKSRRDALAAGAAPRRRLPVRSERRATPKQWVAAGVIIADNQPVDSDGASRKQREQVLFAMSSDGRPNRCAATWLDLAHCFFSGPQPRIVLAGRKLSPPNCCPSTGRALYRDCWDGQYSGL</sequence>
<dbReference type="WBParaSite" id="maker-unitig_20820-snap-gene-0.3-mRNA-1">
    <property type="protein sequence ID" value="maker-unitig_20820-snap-gene-0.3-mRNA-1"/>
    <property type="gene ID" value="maker-unitig_20820-snap-gene-0.3"/>
</dbReference>
<evidence type="ECO:0000313" key="2">
    <source>
        <dbReference type="Proteomes" id="UP000095280"/>
    </source>
</evidence>
<name>A0A1I8F699_9PLAT</name>
<reference evidence="3" key="1">
    <citation type="submission" date="2016-11" db="UniProtKB">
        <authorList>
            <consortium name="WormBaseParasite"/>
        </authorList>
    </citation>
    <scope>IDENTIFICATION</scope>
</reference>
<protein>
    <submittedName>
        <fullName evidence="3">Stc1 domain-containing protein</fullName>
    </submittedName>
</protein>
<dbReference type="Proteomes" id="UP000095280">
    <property type="component" value="Unplaced"/>
</dbReference>